<dbReference type="PANTHER" id="PTHR39474">
    <property type="entry name" value="UNNAMED PRODUCT"/>
    <property type="match status" value="1"/>
</dbReference>
<evidence type="ECO:0000313" key="2">
    <source>
        <dbReference type="EMBL" id="KAG5178179.1"/>
    </source>
</evidence>
<dbReference type="Proteomes" id="UP000664859">
    <property type="component" value="Unassembled WGS sequence"/>
</dbReference>
<dbReference type="OrthoDB" id="4590138at2759"/>
<feature type="region of interest" description="Disordered" evidence="1">
    <location>
        <begin position="64"/>
        <end position="89"/>
    </location>
</feature>
<dbReference type="EMBL" id="JAFCMP010000517">
    <property type="protein sequence ID" value="KAG5178179.1"/>
    <property type="molecule type" value="Genomic_DNA"/>
</dbReference>
<reference evidence="2" key="1">
    <citation type="submission" date="2021-02" db="EMBL/GenBank/DDBJ databases">
        <title>First Annotated Genome of the Yellow-green Alga Tribonema minus.</title>
        <authorList>
            <person name="Mahan K.M."/>
        </authorList>
    </citation>
    <scope>NUCLEOTIDE SEQUENCE</scope>
    <source>
        <strain evidence="2">UTEX B ZZ1240</strain>
    </source>
</reference>
<dbReference type="PANTHER" id="PTHR39474:SF1">
    <property type="entry name" value="FUNGAL SPECIFIC TRANSCRIPTION FACTOR"/>
    <property type="match status" value="1"/>
</dbReference>
<accession>A0A836CA33</accession>
<keyword evidence="3" id="KW-1185">Reference proteome</keyword>
<gene>
    <name evidence="2" type="ORF">JKP88DRAFT_188785</name>
</gene>
<protein>
    <submittedName>
        <fullName evidence="2">Uncharacterized protein</fullName>
    </submittedName>
</protein>
<comment type="caution">
    <text evidence="2">The sequence shown here is derived from an EMBL/GenBank/DDBJ whole genome shotgun (WGS) entry which is preliminary data.</text>
</comment>
<evidence type="ECO:0000256" key="1">
    <source>
        <dbReference type="SAM" id="MobiDB-lite"/>
    </source>
</evidence>
<sequence length="89" mass="10006">MSTDSTDQPHVPSLKVGETMRLDHLGPIIINSDGTTRRITNWDTMTERERQVALRRIAKRNKERIETLQGGQPPVTRQEEAGVDAVGEL</sequence>
<evidence type="ECO:0000313" key="3">
    <source>
        <dbReference type="Proteomes" id="UP000664859"/>
    </source>
</evidence>
<proteinExistence type="predicted"/>
<organism evidence="2 3">
    <name type="scientific">Tribonema minus</name>
    <dbReference type="NCBI Taxonomy" id="303371"/>
    <lineage>
        <taxon>Eukaryota</taxon>
        <taxon>Sar</taxon>
        <taxon>Stramenopiles</taxon>
        <taxon>Ochrophyta</taxon>
        <taxon>PX clade</taxon>
        <taxon>Xanthophyceae</taxon>
        <taxon>Tribonematales</taxon>
        <taxon>Tribonemataceae</taxon>
        <taxon>Tribonema</taxon>
    </lineage>
</organism>
<dbReference type="AlphaFoldDB" id="A0A836CA33"/>
<name>A0A836CA33_9STRA</name>